<dbReference type="SUPFAM" id="SSF56219">
    <property type="entry name" value="DNase I-like"/>
    <property type="match status" value="1"/>
</dbReference>
<dbReference type="CDD" id="cd01650">
    <property type="entry name" value="RT_nLTR_like"/>
    <property type="match status" value="1"/>
</dbReference>
<dbReference type="PANTHER" id="PTHR36688:SF1">
    <property type="entry name" value="ENDONUCLEASE_EXONUCLEASE_PHOSPHATASE DOMAIN-CONTAINING PROTEIN"/>
    <property type="match status" value="1"/>
</dbReference>
<keyword evidence="3" id="KW-1185">Reference proteome</keyword>
<dbReference type="OrthoDB" id="7791090at2759"/>
<protein>
    <recommendedName>
        <fullName evidence="1">Reverse transcriptase domain-containing protein</fullName>
    </recommendedName>
</protein>
<feature type="domain" description="Reverse transcriptase" evidence="1">
    <location>
        <begin position="690"/>
        <end position="937"/>
    </location>
</feature>
<dbReference type="InterPro" id="IPR000477">
    <property type="entry name" value="RT_dom"/>
</dbReference>
<dbReference type="InterPro" id="IPR043502">
    <property type="entry name" value="DNA/RNA_pol_sf"/>
</dbReference>
<dbReference type="InterPro" id="IPR005135">
    <property type="entry name" value="Endo/exonuclease/phosphatase"/>
</dbReference>
<accession>A0A9J6BA14</accession>
<dbReference type="GO" id="GO:0003824">
    <property type="term" value="F:catalytic activity"/>
    <property type="evidence" value="ECO:0007669"/>
    <property type="project" value="InterPro"/>
</dbReference>
<name>A0A9J6BA14_POLVA</name>
<dbReference type="EMBL" id="JADBJN010000004">
    <property type="protein sequence ID" value="KAG5666355.1"/>
    <property type="molecule type" value="Genomic_DNA"/>
</dbReference>
<evidence type="ECO:0000313" key="2">
    <source>
        <dbReference type="EMBL" id="KAG5666355.1"/>
    </source>
</evidence>
<dbReference type="PANTHER" id="PTHR36688">
    <property type="entry name" value="ENDO/EXONUCLEASE/PHOSPHATASE DOMAIN-CONTAINING PROTEIN"/>
    <property type="match status" value="1"/>
</dbReference>
<organism evidence="2 3">
    <name type="scientific">Polypedilum vanderplanki</name>
    <name type="common">Sleeping chironomid midge</name>
    <dbReference type="NCBI Taxonomy" id="319348"/>
    <lineage>
        <taxon>Eukaryota</taxon>
        <taxon>Metazoa</taxon>
        <taxon>Ecdysozoa</taxon>
        <taxon>Arthropoda</taxon>
        <taxon>Hexapoda</taxon>
        <taxon>Insecta</taxon>
        <taxon>Pterygota</taxon>
        <taxon>Neoptera</taxon>
        <taxon>Endopterygota</taxon>
        <taxon>Diptera</taxon>
        <taxon>Nematocera</taxon>
        <taxon>Chironomoidea</taxon>
        <taxon>Chironomidae</taxon>
        <taxon>Chironominae</taxon>
        <taxon>Polypedilum</taxon>
        <taxon>Polypedilum</taxon>
    </lineage>
</organism>
<reference evidence="2" key="1">
    <citation type="submission" date="2021-03" db="EMBL/GenBank/DDBJ databases">
        <title>Chromosome level genome of the anhydrobiotic midge Polypedilum vanderplanki.</title>
        <authorList>
            <person name="Yoshida Y."/>
            <person name="Kikawada T."/>
            <person name="Gusev O."/>
        </authorList>
    </citation>
    <scope>NUCLEOTIDE SEQUENCE</scope>
    <source>
        <strain evidence="2">NIAS01</strain>
        <tissue evidence="2">Whole body or cell culture</tissue>
    </source>
</reference>
<comment type="caution">
    <text evidence="2">The sequence shown here is derived from an EMBL/GenBank/DDBJ whole genome shotgun (WGS) entry which is preliminary data.</text>
</comment>
<dbReference type="Pfam" id="PF00078">
    <property type="entry name" value="RVT_1"/>
    <property type="match status" value="1"/>
</dbReference>
<dbReference type="AlphaFoldDB" id="A0A9J6BA14"/>
<gene>
    <name evidence="2" type="ORF">PVAND_014389</name>
</gene>
<dbReference type="PROSITE" id="PS50878">
    <property type="entry name" value="RT_POL"/>
    <property type="match status" value="1"/>
</dbReference>
<dbReference type="SUPFAM" id="SSF56672">
    <property type="entry name" value="DNA/RNA polymerases"/>
    <property type="match status" value="1"/>
</dbReference>
<dbReference type="InterPro" id="IPR052560">
    <property type="entry name" value="RdDP_mobile_element"/>
</dbReference>
<dbReference type="Gene3D" id="3.60.10.10">
    <property type="entry name" value="Endonuclease/exonuclease/phosphatase"/>
    <property type="match status" value="1"/>
</dbReference>
<sequence>MTKSKQNAPNNINKPPPINIIGASLSQINTIFNKLKLTGYEVKLTAQCTKVFNKTNDSFKIMKNALSEEKIQFFTHRLRDEQLTKVVLHELPKAEENDVKTAIENIGLQPVQIKKMTIKQIRYESHAVYLVYFKKLDKIKVSELNENYNIVESVRVKWDIYKNKNKGPTQCRNCQRFGHGSDNCSATPRCVRCAANHKSSDCPFLYNDLGEKIQNRINSVNLKCVHCQQQHAASSRDCPLLNTLLMNKTNSNLRILYWNTNGIKNKIYELYQYANSNYIHIICLNETFLKPNIKLPSDPNYKIYRLDRDDQAKGGIAILVRKSIKHTLLPLLNTSLIENLGVQIALDDNKSIKVYSIYLPGGTNNTDINSYYAKDIRLLISNAKDSIFCGDLNSRHKYWNCTRANRAGTILYSEYTAKAFNIDFPQEHTHYPADNSKAPSTIDLVLSSGQYDIKVAVCPELLSDHIASTFSVDTQTSIAKKEQSLQLDYSKAKWPSYRRILSENIKQLHSIQLNSHTAIDTVVEAFTDSIIEARDLSVPLTKRTPYKLNLPDYIIEKIKIKNALKCQWRRNRLPLLKREINQLEKHIKLDIAAVKNENWAFKLKTYHLTTMQFGKRLFCLKTRLVIFLRLNENANNDNQNNLSLPSLNDLCDAIKSLPNNKAPGPDQIKNCLIKQLPLNGIKLLLVILTACISLNYFPRSWKHATVFPIPKPQKDHTNPANYRPISLLSSLGKLLEKLILSHINRHCMKYNIFPETQHGFRQNYSTLHQLRRVISHAKQGLDNKLSTGLITMDIEKAFDRVWTKGLLYKMIKLKFHSSLIKLVDSFLKDRSYCVTVNGKLSDTHNFFYGVPQGAILSPILYNIYTHDSPHNNSYQTALYADDTAKYKTARKFSIINKSLITATDELAIYLQKWKISINGAKTNSLFISKRISEDIRH</sequence>
<proteinExistence type="predicted"/>
<evidence type="ECO:0000259" key="1">
    <source>
        <dbReference type="PROSITE" id="PS50878"/>
    </source>
</evidence>
<dbReference type="Proteomes" id="UP001107558">
    <property type="component" value="Chromosome 4"/>
</dbReference>
<evidence type="ECO:0000313" key="3">
    <source>
        <dbReference type="Proteomes" id="UP001107558"/>
    </source>
</evidence>
<dbReference type="GO" id="GO:0071897">
    <property type="term" value="P:DNA biosynthetic process"/>
    <property type="evidence" value="ECO:0007669"/>
    <property type="project" value="UniProtKB-ARBA"/>
</dbReference>
<dbReference type="Pfam" id="PF03372">
    <property type="entry name" value="Exo_endo_phos"/>
    <property type="match status" value="1"/>
</dbReference>
<dbReference type="InterPro" id="IPR036691">
    <property type="entry name" value="Endo/exonu/phosph_ase_sf"/>
</dbReference>